<dbReference type="OrthoDB" id="601690at2"/>
<gene>
    <name evidence="2" type="ORF">Q766_07940</name>
</gene>
<dbReference type="SUPFAM" id="SSF49299">
    <property type="entry name" value="PKD domain"/>
    <property type="match status" value="1"/>
</dbReference>
<accession>A0A0A2MP62</accession>
<dbReference type="AlphaFoldDB" id="A0A0A2MP62"/>
<feature type="signal peptide" evidence="1">
    <location>
        <begin position="1"/>
        <end position="27"/>
    </location>
</feature>
<sequence length="1255" mass="134049">MKQTLHAKTFFTLLFFLLFTATSFAQLANFTLTATPTPQTCLGNGTLTFTVTGTTPGASIDYNVYLLPNTTVPVATTTTNNVVGLVAGNYQVVATQSLGGQTNTSTATATIINNVVLLTFTPVPTHVRCGNDGKITVNVLTGTAVSYEINAGPVTAPAQASNVFNNLPTGLYQVRVFDNCGEAVVVSVTLIQLTTNINIDPVIFPGGELPSCTTINIQHHYYCLPSQDIFFPLTFQYTVTPPGGGTPIIVTQTVTAGGDDNQIVSTIPFYHNQQYTYNLKITDACGNVYTKNNNIVNQKLTVAAIPAYPNCDDQYFQVIPNNYFGAFTLNFTSAPEGFVPADFNDDYPNYANGDEEIFFGGAGNAVPSGSYTVGITDSCGHTATFTFEVDPPDVNPIITVVALCGSTTGTVTILVPGRFIEAIEITAGPPGFTVPQDVLAFVNAFGAFEMANLPLGTYVFEFTDSCGDEYTETIIVQPGNGGPNVNVAQHPGCAEGEGSVRLSAEASFETVIITQTTAPDFNQQLPLDVSANIAANGAFYMNSLPAGTYTFFTVDECGTTRTKDVVIEGYHEQINNFTIEPHCGSFYLNAQHLSNGYLEAFFLQKYNTVTGTWGHPYTGVAYTEGTLPALANSLTILNNQLNLDIQSTGQFRVLKVYYVYSNGVITVSRCIKEVYNFEFLGLPVITNVYGFPCTNGLTEVIVEVFGVPPFNYSITTKDGLPFPVDNGSSNLFAGLAEGLYNFSVTDDCGNIVNQVVDISELDEFGIEQTGTCEGDPITLAIPEFSFVSYQWYAQDNPGVILSTTGTLTFPAYNSATDAGNYVLVITSTNPNSCLNQTLIYPLLPNILPNAGTGTAASFCNDGSVIDLSTYLTAPFDAGGIWQNVSSVGTLTGSMLNTSGVAAGTYEFKYIVSGTCNLSDDTTVTITIKNIPSAPVVTQVASLCEGGNIQLIATAPNGAIYQWTGPNGFTSSFASPVINNAGVAASGTYSVMVTIDGCPSPLASVAVNVKPIPQFTLQGAAQLCNGQSTVLSVVPVNFTPNPSIVYTWYHNSIVQPDATNGDVEISETGVYLVIVNNDGCTAAQQIIVSPNDNAFDITVEGGCVNYEYIISVTNQDELGDTAQYSWTGPNNFTFNGPEATITNFTTGDYIVTVVNADGCIATATLPIENTSCIIPKGISPNADGLNDSFDLSNLDVRHLKIFNRYGLKVYEKAMYLNEWYGQSDKGDLVTGTYYYVITLSAGKEVTGWIYLQRELN</sequence>
<evidence type="ECO:0000313" key="2">
    <source>
        <dbReference type="EMBL" id="KGO93228.1"/>
    </source>
</evidence>
<dbReference type="RefSeq" id="WP_026990771.1">
    <property type="nucleotide sequence ID" value="NZ_AUGP01000018.1"/>
</dbReference>
<dbReference type="STRING" id="1121898.GCA_000422725_01944"/>
<dbReference type="eggNOG" id="COG1361">
    <property type="taxonomic scope" value="Bacteria"/>
</dbReference>
<comment type="caution">
    <text evidence="2">The sequence shown here is derived from an EMBL/GenBank/DDBJ whole genome shotgun (WGS) entry which is preliminary data.</text>
</comment>
<feature type="chain" id="PRO_5001992632" description="Ig-like domain-containing protein" evidence="1">
    <location>
        <begin position="28"/>
        <end position="1255"/>
    </location>
</feature>
<keyword evidence="1" id="KW-0732">Signal</keyword>
<dbReference type="Proteomes" id="UP000030111">
    <property type="component" value="Unassembled WGS sequence"/>
</dbReference>
<proteinExistence type="predicted"/>
<protein>
    <recommendedName>
        <fullName evidence="4">Ig-like domain-containing protein</fullName>
    </recommendedName>
</protein>
<keyword evidence="3" id="KW-1185">Reference proteome</keyword>
<reference evidence="2 3" key="1">
    <citation type="submission" date="2013-09" db="EMBL/GenBank/DDBJ databases">
        <authorList>
            <person name="Zeng Z."/>
            <person name="Chen C."/>
        </authorList>
    </citation>
    <scope>NUCLEOTIDE SEQUENCE [LARGE SCALE GENOMIC DNA]</scope>
    <source>
        <strain evidence="2 3">WB 4.1-42</strain>
    </source>
</reference>
<dbReference type="EMBL" id="JRLY01000005">
    <property type="protein sequence ID" value="KGO93228.1"/>
    <property type="molecule type" value="Genomic_DNA"/>
</dbReference>
<organism evidence="2 3">
    <name type="scientific">Flavobacterium subsaxonicum WB 4.1-42 = DSM 21790</name>
    <dbReference type="NCBI Taxonomy" id="1121898"/>
    <lineage>
        <taxon>Bacteria</taxon>
        <taxon>Pseudomonadati</taxon>
        <taxon>Bacteroidota</taxon>
        <taxon>Flavobacteriia</taxon>
        <taxon>Flavobacteriales</taxon>
        <taxon>Flavobacteriaceae</taxon>
        <taxon>Flavobacterium</taxon>
    </lineage>
</organism>
<dbReference type="Gene3D" id="2.60.40.10">
    <property type="entry name" value="Immunoglobulins"/>
    <property type="match status" value="2"/>
</dbReference>
<evidence type="ECO:0000256" key="1">
    <source>
        <dbReference type="SAM" id="SignalP"/>
    </source>
</evidence>
<evidence type="ECO:0008006" key="4">
    <source>
        <dbReference type="Google" id="ProtNLM"/>
    </source>
</evidence>
<dbReference type="Pfam" id="PF13585">
    <property type="entry name" value="CHU_C"/>
    <property type="match status" value="1"/>
</dbReference>
<dbReference type="InterPro" id="IPR013783">
    <property type="entry name" value="Ig-like_fold"/>
</dbReference>
<dbReference type="eggNOG" id="COG3291">
    <property type="taxonomic scope" value="Bacteria"/>
</dbReference>
<dbReference type="InterPro" id="IPR026341">
    <property type="entry name" value="T9SS_type_B"/>
</dbReference>
<dbReference type="NCBIfam" id="TIGR04131">
    <property type="entry name" value="Bac_Flav_CTERM"/>
    <property type="match status" value="1"/>
</dbReference>
<dbReference type="InterPro" id="IPR035986">
    <property type="entry name" value="PKD_dom_sf"/>
</dbReference>
<name>A0A0A2MP62_9FLAO</name>
<evidence type="ECO:0000313" key="3">
    <source>
        <dbReference type="Proteomes" id="UP000030111"/>
    </source>
</evidence>